<name>A0A1W1WK76_SULTA</name>
<dbReference type="Proteomes" id="UP000192660">
    <property type="component" value="Unassembled WGS sequence"/>
</dbReference>
<dbReference type="OrthoDB" id="9798476at2"/>
<dbReference type="InterPro" id="IPR018961">
    <property type="entry name" value="DnaJ_homolog_subfam-C_membr-28"/>
</dbReference>
<dbReference type="Pfam" id="PF09350">
    <property type="entry name" value="DJC28_CD"/>
    <property type="match status" value="1"/>
</dbReference>
<dbReference type="RefSeq" id="WP_020372993.1">
    <property type="nucleotide sequence ID" value="NZ_FWWY01000001.1"/>
</dbReference>
<proteinExistence type="predicted"/>
<evidence type="ECO:0000313" key="3">
    <source>
        <dbReference type="Proteomes" id="UP000192660"/>
    </source>
</evidence>
<sequence length="145" mass="17074">MKNKKLTSLRFHPFFPDFERPWHYVDELIIKAMKQGVFDNLPGKGMPQFIESSHHPEYWANKLLKDHGYLPEWVILGNDLDRFDEELQTIREQVLQGEPITPALRDHVNTLCTARQILLRLYNEKVPAPSLQRGPRTPDQFLPEE</sequence>
<dbReference type="EMBL" id="FWWY01000001">
    <property type="protein sequence ID" value="SMC06711.1"/>
    <property type="molecule type" value="Genomic_DNA"/>
</dbReference>
<organism evidence="2 3">
    <name type="scientific">Sulfobacillus thermosulfidooxidans (strain DSM 9293 / VKM B-1269 / AT-1)</name>
    <dbReference type="NCBI Taxonomy" id="929705"/>
    <lineage>
        <taxon>Bacteria</taxon>
        <taxon>Bacillati</taxon>
        <taxon>Bacillota</taxon>
        <taxon>Clostridia</taxon>
        <taxon>Eubacteriales</taxon>
        <taxon>Clostridiales Family XVII. Incertae Sedis</taxon>
        <taxon>Sulfobacillus</taxon>
    </lineage>
</organism>
<accession>A0A1W1WK76</accession>
<reference evidence="3" key="1">
    <citation type="submission" date="2017-04" db="EMBL/GenBank/DDBJ databases">
        <authorList>
            <person name="Varghese N."/>
            <person name="Submissions S."/>
        </authorList>
    </citation>
    <scope>NUCLEOTIDE SEQUENCE [LARGE SCALE GENOMIC DNA]</scope>
    <source>
        <strain evidence="3">DSM 9293</strain>
    </source>
</reference>
<evidence type="ECO:0000313" key="2">
    <source>
        <dbReference type="EMBL" id="SMC06711.1"/>
    </source>
</evidence>
<dbReference type="AlphaFoldDB" id="A0A1W1WK76"/>
<gene>
    <name evidence="2" type="ORF">SAMN00768000_2978</name>
</gene>
<dbReference type="STRING" id="28034.BFX07_10605"/>
<keyword evidence="3" id="KW-1185">Reference proteome</keyword>
<feature type="domain" description="DnaJ homologue subfamily C member 28 conserved" evidence="1">
    <location>
        <begin position="25"/>
        <end position="87"/>
    </location>
</feature>
<evidence type="ECO:0000259" key="1">
    <source>
        <dbReference type="Pfam" id="PF09350"/>
    </source>
</evidence>
<protein>
    <recommendedName>
        <fullName evidence="1">DnaJ homologue subfamily C member 28 conserved domain-containing protein</fullName>
    </recommendedName>
</protein>